<evidence type="ECO:0000259" key="13">
    <source>
        <dbReference type="Pfam" id="PF21687"/>
    </source>
</evidence>
<feature type="domain" description="T2SS protein K first SAM-like" evidence="13">
    <location>
        <begin position="106"/>
        <end position="208"/>
    </location>
</feature>
<dbReference type="EMBL" id="FTMP01000006">
    <property type="protein sequence ID" value="SIQ62216.1"/>
    <property type="molecule type" value="Genomic_DNA"/>
</dbReference>
<evidence type="ECO:0000256" key="3">
    <source>
        <dbReference type="ARBA" id="ARBA00022448"/>
    </source>
</evidence>
<dbReference type="Proteomes" id="UP000321110">
    <property type="component" value="Unassembled WGS sequence"/>
</dbReference>
<keyword evidence="3 10" id="KW-0813">Transport</keyword>
<proteinExistence type="inferred from homology"/>
<dbReference type="NCBIfam" id="NF037980">
    <property type="entry name" value="T2SS_GspK"/>
    <property type="match status" value="1"/>
</dbReference>
<dbReference type="PIRSF" id="PIRSF002786">
    <property type="entry name" value="XcpX"/>
    <property type="match status" value="1"/>
</dbReference>
<dbReference type="InterPro" id="IPR049179">
    <property type="entry name" value="T2SSK_SAM-like_2nd"/>
</dbReference>
<dbReference type="Proteomes" id="UP000185841">
    <property type="component" value="Unassembled WGS sequence"/>
</dbReference>
<evidence type="ECO:0000256" key="11">
    <source>
        <dbReference type="SAM" id="Phobius"/>
    </source>
</evidence>
<comment type="subcellular location">
    <subcellularLocation>
        <location evidence="1 10">Cell inner membrane</location>
    </subcellularLocation>
</comment>
<dbReference type="RefSeq" id="WP_076427136.1">
    <property type="nucleotide sequence ID" value="NZ_FTMP01000006.1"/>
</dbReference>
<gene>
    <name evidence="15" type="ORF">E6Q69_04915</name>
    <name evidence="14" type="ORF">SAMN05878282_1064</name>
</gene>
<evidence type="ECO:0000256" key="7">
    <source>
        <dbReference type="ARBA" id="ARBA00022927"/>
    </source>
</evidence>
<dbReference type="AlphaFoldDB" id="A0A1N6UA90"/>
<evidence type="ECO:0000256" key="5">
    <source>
        <dbReference type="ARBA" id="ARBA00022519"/>
    </source>
</evidence>
<reference evidence="15" key="2">
    <citation type="submission" date="2018-09" db="EMBL/GenBank/DDBJ databases">
        <title>Metagenome Assembled Genomes from an Advanced Water Purification Facility.</title>
        <authorList>
            <person name="Stamps B.W."/>
            <person name="Spear J.R."/>
        </authorList>
    </citation>
    <scope>NUCLEOTIDE SEQUENCE [LARGE SCALE GENOMIC DNA]</scope>
    <source>
        <strain evidence="15">Bin_52_1</strain>
    </source>
</reference>
<dbReference type="EMBL" id="SSFO01000082">
    <property type="protein sequence ID" value="TXI34049.1"/>
    <property type="molecule type" value="Genomic_DNA"/>
</dbReference>
<keyword evidence="6 11" id="KW-0812">Transmembrane</keyword>
<dbReference type="GO" id="GO:0005886">
    <property type="term" value="C:plasma membrane"/>
    <property type="evidence" value="ECO:0007669"/>
    <property type="project" value="UniProtKB-SubCell"/>
</dbReference>
<sequence length="328" mass="36201">MRRQQGVALVTVMLVVAIVTVICSGLIARQQLAIRASGNQLASQQAKQYALGGEALGVAVLTRDLKEPGSDPRQPVDHPLEAWAKPLPAFPIEQGEIGVRIEDLAGRFNVNSLVQDDKVNKQAVERFRRLLLRLEIDTPYAERLVDWLDKDQEPTGEYGAEDNQYLLAQPPYRTAGHEMQDASEVRLLLGMSEDDYRRLRPYIAALPAKVPLNVNTASALVLSSLADSLDPTDATALMGARGREGYRDVRSFLDQPALAGTGVREAGLAVGSSYFLVISEVRLDDRREVLSSTLQRDSKGGVWVLRRSLGQPGYERMVLAEANEREER</sequence>
<dbReference type="InterPro" id="IPR005628">
    <property type="entry name" value="GspK"/>
</dbReference>
<keyword evidence="4 10" id="KW-1003">Cell membrane</keyword>
<dbReference type="SUPFAM" id="SSF54523">
    <property type="entry name" value="Pili subunits"/>
    <property type="match status" value="1"/>
</dbReference>
<feature type="domain" description="T2SS protein K second SAM-like" evidence="12">
    <location>
        <begin position="212"/>
        <end position="270"/>
    </location>
</feature>
<evidence type="ECO:0000259" key="12">
    <source>
        <dbReference type="Pfam" id="PF03934"/>
    </source>
</evidence>
<dbReference type="InterPro" id="IPR049031">
    <property type="entry name" value="T2SSK_SAM-like_1st"/>
</dbReference>
<organism evidence="14 16">
    <name type="scientific">Aquipseudomonas alcaligenes</name>
    <name type="common">Pseudomonas alcaligenes</name>
    <dbReference type="NCBI Taxonomy" id="43263"/>
    <lineage>
        <taxon>Bacteria</taxon>
        <taxon>Pseudomonadati</taxon>
        <taxon>Pseudomonadota</taxon>
        <taxon>Gammaproteobacteria</taxon>
        <taxon>Pseudomonadales</taxon>
        <taxon>Pseudomonadaceae</taxon>
        <taxon>Aquipseudomonas</taxon>
    </lineage>
</organism>
<evidence type="ECO:0000256" key="6">
    <source>
        <dbReference type="ARBA" id="ARBA00022692"/>
    </source>
</evidence>
<evidence type="ECO:0000256" key="10">
    <source>
        <dbReference type="PIRNR" id="PIRNR002786"/>
    </source>
</evidence>
<accession>A0A1N6UA90</accession>
<evidence type="ECO:0000313" key="16">
    <source>
        <dbReference type="Proteomes" id="UP000185841"/>
    </source>
</evidence>
<protein>
    <recommendedName>
        <fullName evidence="10">Type II secretion system protein K</fullName>
    </recommendedName>
</protein>
<evidence type="ECO:0000313" key="14">
    <source>
        <dbReference type="EMBL" id="SIQ62216.1"/>
    </source>
</evidence>
<feature type="transmembrane region" description="Helical" evidence="11">
    <location>
        <begin position="7"/>
        <end position="28"/>
    </location>
</feature>
<evidence type="ECO:0000256" key="4">
    <source>
        <dbReference type="ARBA" id="ARBA00022475"/>
    </source>
</evidence>
<evidence type="ECO:0000256" key="2">
    <source>
        <dbReference type="ARBA" id="ARBA00007246"/>
    </source>
</evidence>
<evidence type="ECO:0000256" key="1">
    <source>
        <dbReference type="ARBA" id="ARBA00004533"/>
    </source>
</evidence>
<keyword evidence="5 10" id="KW-0997">Cell inner membrane</keyword>
<evidence type="ECO:0000313" key="15">
    <source>
        <dbReference type="EMBL" id="TXI34049.1"/>
    </source>
</evidence>
<dbReference type="Gene3D" id="3.30.1300.30">
    <property type="entry name" value="GSPII I/J protein-like"/>
    <property type="match status" value="1"/>
</dbReference>
<dbReference type="PANTHER" id="PTHR38831">
    <property type="entry name" value="TYPE II SECRETION SYSTEM PROTEIN K"/>
    <property type="match status" value="1"/>
</dbReference>
<dbReference type="SUPFAM" id="SSF158544">
    <property type="entry name" value="GspK insert domain-like"/>
    <property type="match status" value="2"/>
</dbReference>
<evidence type="ECO:0000256" key="9">
    <source>
        <dbReference type="ARBA" id="ARBA00023136"/>
    </source>
</evidence>
<dbReference type="Pfam" id="PF03934">
    <property type="entry name" value="T2SSK"/>
    <property type="match status" value="1"/>
</dbReference>
<dbReference type="InterPro" id="IPR038072">
    <property type="entry name" value="GspK_central_sf"/>
</dbReference>
<dbReference type="Pfam" id="PF21687">
    <property type="entry name" value="T2SSK_1st"/>
    <property type="match status" value="1"/>
</dbReference>
<keyword evidence="9 10" id="KW-0472">Membrane</keyword>
<dbReference type="InterPro" id="IPR045584">
    <property type="entry name" value="Pilin-like"/>
</dbReference>
<keyword evidence="8 11" id="KW-1133">Transmembrane helix</keyword>
<dbReference type="PANTHER" id="PTHR38831:SF1">
    <property type="entry name" value="TYPE II SECRETION SYSTEM PROTEIN K-RELATED"/>
    <property type="match status" value="1"/>
</dbReference>
<evidence type="ECO:0000256" key="8">
    <source>
        <dbReference type="ARBA" id="ARBA00022989"/>
    </source>
</evidence>
<comment type="similarity">
    <text evidence="2 10">Belongs to the GSP K family.</text>
</comment>
<name>A0A1N6UA90_AQUAC</name>
<reference evidence="14 16" key="1">
    <citation type="submission" date="2017-01" db="EMBL/GenBank/DDBJ databases">
        <authorList>
            <person name="Mah S.A."/>
            <person name="Swanson W.J."/>
            <person name="Moy G.W."/>
            <person name="Vacquier V.D."/>
        </authorList>
    </citation>
    <scope>NUCLEOTIDE SEQUENCE [LARGE SCALE GENOMIC DNA]</scope>
    <source>
        <strain evidence="14 16">RU36E</strain>
    </source>
</reference>
<keyword evidence="7" id="KW-0653">Protein transport</keyword>
<dbReference type="GO" id="GO:0009306">
    <property type="term" value="P:protein secretion"/>
    <property type="evidence" value="ECO:0007669"/>
    <property type="project" value="InterPro"/>
</dbReference>
<dbReference type="Gene3D" id="1.10.40.60">
    <property type="entry name" value="EpsJ-like"/>
    <property type="match status" value="2"/>
</dbReference>